<dbReference type="FunFam" id="1.10.510.10:FF:000512">
    <property type="entry name" value="AKT serine/threonine kinase 1"/>
    <property type="match status" value="1"/>
</dbReference>
<dbReference type="PROSITE" id="PS50011">
    <property type="entry name" value="PROTEIN_KINASE_DOM"/>
    <property type="match status" value="1"/>
</dbReference>
<dbReference type="Gene3D" id="1.10.510.10">
    <property type="entry name" value="Transferase(Phosphotransferase) domain 1"/>
    <property type="match status" value="1"/>
</dbReference>
<dbReference type="PANTHER" id="PTHR24356:SF163">
    <property type="entry name" value="3-PHOSPHOINOSITIDE-DEPENDENT PROTEIN KINASE 1-RELATED"/>
    <property type="match status" value="1"/>
</dbReference>
<dbReference type="GO" id="GO:0004674">
    <property type="term" value="F:protein serine/threonine kinase activity"/>
    <property type="evidence" value="ECO:0007669"/>
    <property type="project" value="UniProtKB-KW"/>
</dbReference>
<sequence length="281" mass="31202">MDQSDGEITEAFESCDPEADSVRDDPCKMVKFPSSKNFVFRAPQENFSIQDFELGMIYGVGSYSKFGPRAGGPDPTELEWRPSALNVTTEWRPGASAPLAPVLGRACIRAKKKDTGGIYALKIMDKKFIMKENKIAYVKMERIVLDQLNHPGIVQLFFTFQDTFSIYMGLESCEGGELFDQITRKGRLSEDEARFYAAEVVDALEYIHSMGLIHRDIKPENLLLTSDGHIKIADFGSVRPMEDSHITVLPNAASDDKACTFVGTAAYVPPEVLNSSPATLR</sequence>
<dbReference type="InterPro" id="IPR011009">
    <property type="entry name" value="Kinase-like_dom_sf"/>
</dbReference>
<accession>A0A7N0UXP0</accession>
<evidence type="ECO:0000256" key="1">
    <source>
        <dbReference type="ARBA" id="ARBA00012513"/>
    </source>
</evidence>
<evidence type="ECO:0000256" key="2">
    <source>
        <dbReference type="ARBA" id="ARBA00022527"/>
    </source>
</evidence>
<dbReference type="InterPro" id="IPR050236">
    <property type="entry name" value="Ser_Thr_kinase_AGC"/>
</dbReference>
<evidence type="ECO:0000256" key="3">
    <source>
        <dbReference type="ARBA" id="ARBA00022679"/>
    </source>
</evidence>
<comment type="catalytic activity">
    <reaction evidence="8">
        <text>L-seryl-[protein] + ATP = O-phospho-L-seryl-[protein] + ADP + H(+)</text>
        <dbReference type="Rhea" id="RHEA:17989"/>
        <dbReference type="Rhea" id="RHEA-COMP:9863"/>
        <dbReference type="Rhea" id="RHEA-COMP:11604"/>
        <dbReference type="ChEBI" id="CHEBI:15378"/>
        <dbReference type="ChEBI" id="CHEBI:29999"/>
        <dbReference type="ChEBI" id="CHEBI:30616"/>
        <dbReference type="ChEBI" id="CHEBI:83421"/>
        <dbReference type="ChEBI" id="CHEBI:456216"/>
        <dbReference type="EC" id="2.7.11.1"/>
    </reaction>
</comment>
<dbReference type="EC" id="2.7.11.1" evidence="1"/>
<keyword evidence="2" id="KW-0723">Serine/threonine-protein kinase</keyword>
<organism evidence="11 12">
    <name type="scientific">Kalanchoe fedtschenkoi</name>
    <name type="common">Lavender scallops</name>
    <name type="synonym">South American air plant</name>
    <dbReference type="NCBI Taxonomy" id="63787"/>
    <lineage>
        <taxon>Eukaryota</taxon>
        <taxon>Viridiplantae</taxon>
        <taxon>Streptophyta</taxon>
        <taxon>Embryophyta</taxon>
        <taxon>Tracheophyta</taxon>
        <taxon>Spermatophyta</taxon>
        <taxon>Magnoliopsida</taxon>
        <taxon>eudicotyledons</taxon>
        <taxon>Gunneridae</taxon>
        <taxon>Pentapetalae</taxon>
        <taxon>Saxifragales</taxon>
        <taxon>Crassulaceae</taxon>
        <taxon>Kalanchoe</taxon>
    </lineage>
</organism>
<dbReference type="GO" id="GO:0035556">
    <property type="term" value="P:intracellular signal transduction"/>
    <property type="evidence" value="ECO:0007669"/>
    <property type="project" value="TreeGrafter"/>
</dbReference>
<reference evidence="11" key="1">
    <citation type="submission" date="2021-01" db="UniProtKB">
        <authorList>
            <consortium name="EnsemblPlants"/>
        </authorList>
    </citation>
    <scope>IDENTIFICATION</scope>
</reference>
<dbReference type="SUPFAM" id="SSF56112">
    <property type="entry name" value="Protein kinase-like (PK-like)"/>
    <property type="match status" value="1"/>
</dbReference>
<dbReference type="PANTHER" id="PTHR24356">
    <property type="entry name" value="SERINE/THREONINE-PROTEIN KINASE"/>
    <property type="match status" value="1"/>
</dbReference>
<keyword evidence="6" id="KW-0067">ATP-binding</keyword>
<dbReference type="PROSITE" id="PS00108">
    <property type="entry name" value="PROTEIN_KINASE_ST"/>
    <property type="match status" value="1"/>
</dbReference>
<dbReference type="EnsemblPlants" id="Kaladp0089s0073.1.v1.1">
    <property type="protein sequence ID" value="Kaladp0089s0073.1.v1.1"/>
    <property type="gene ID" value="Kaladp0089s0073.v1.1"/>
</dbReference>
<dbReference type="Gene3D" id="3.30.200.20">
    <property type="entry name" value="Phosphorylase Kinase, domain 1"/>
    <property type="match status" value="1"/>
</dbReference>
<dbReference type="Pfam" id="PF00069">
    <property type="entry name" value="Pkinase"/>
    <property type="match status" value="1"/>
</dbReference>
<evidence type="ECO:0000256" key="6">
    <source>
        <dbReference type="ARBA" id="ARBA00022840"/>
    </source>
</evidence>
<name>A0A7N0UXP0_KALFE</name>
<dbReference type="InterPro" id="IPR000719">
    <property type="entry name" value="Prot_kinase_dom"/>
</dbReference>
<evidence type="ECO:0000256" key="4">
    <source>
        <dbReference type="ARBA" id="ARBA00022741"/>
    </source>
</evidence>
<comment type="catalytic activity">
    <reaction evidence="7">
        <text>L-threonyl-[protein] + ATP = O-phospho-L-threonyl-[protein] + ADP + H(+)</text>
        <dbReference type="Rhea" id="RHEA:46608"/>
        <dbReference type="Rhea" id="RHEA-COMP:11060"/>
        <dbReference type="Rhea" id="RHEA-COMP:11605"/>
        <dbReference type="ChEBI" id="CHEBI:15378"/>
        <dbReference type="ChEBI" id="CHEBI:30013"/>
        <dbReference type="ChEBI" id="CHEBI:30616"/>
        <dbReference type="ChEBI" id="CHEBI:61977"/>
        <dbReference type="ChEBI" id="CHEBI:456216"/>
        <dbReference type="EC" id="2.7.11.1"/>
    </reaction>
</comment>
<dbReference type="Proteomes" id="UP000594263">
    <property type="component" value="Unplaced"/>
</dbReference>
<evidence type="ECO:0000256" key="8">
    <source>
        <dbReference type="ARBA" id="ARBA00048679"/>
    </source>
</evidence>
<dbReference type="GO" id="GO:0005524">
    <property type="term" value="F:ATP binding"/>
    <property type="evidence" value="ECO:0007669"/>
    <property type="project" value="UniProtKB-KW"/>
</dbReference>
<keyword evidence="3" id="KW-0808">Transferase</keyword>
<evidence type="ECO:0000313" key="12">
    <source>
        <dbReference type="Proteomes" id="UP000594263"/>
    </source>
</evidence>
<dbReference type="InterPro" id="IPR008271">
    <property type="entry name" value="Ser/Thr_kinase_AS"/>
</dbReference>
<dbReference type="SMART" id="SM00220">
    <property type="entry name" value="S_TKc"/>
    <property type="match status" value="1"/>
</dbReference>
<evidence type="ECO:0000259" key="10">
    <source>
        <dbReference type="PROSITE" id="PS50011"/>
    </source>
</evidence>
<feature type="compositionally biased region" description="Acidic residues" evidence="9">
    <location>
        <begin position="1"/>
        <end position="19"/>
    </location>
</feature>
<evidence type="ECO:0000256" key="5">
    <source>
        <dbReference type="ARBA" id="ARBA00022777"/>
    </source>
</evidence>
<keyword evidence="12" id="KW-1185">Reference proteome</keyword>
<dbReference type="Gramene" id="Kaladp0089s0073.1.v1.1">
    <property type="protein sequence ID" value="Kaladp0089s0073.1.v1.1"/>
    <property type="gene ID" value="Kaladp0089s0073.v1.1"/>
</dbReference>
<dbReference type="AlphaFoldDB" id="A0A7N0UXP0"/>
<feature type="domain" description="Protein kinase" evidence="10">
    <location>
        <begin position="52"/>
        <end position="281"/>
    </location>
</feature>
<feature type="region of interest" description="Disordered" evidence="9">
    <location>
        <begin position="1"/>
        <end position="23"/>
    </location>
</feature>
<keyword evidence="4" id="KW-0547">Nucleotide-binding</keyword>
<evidence type="ECO:0000313" key="11">
    <source>
        <dbReference type="EnsemblPlants" id="Kaladp0089s0073.1.v1.1"/>
    </source>
</evidence>
<protein>
    <recommendedName>
        <fullName evidence="1">non-specific serine/threonine protein kinase</fullName>
        <ecNumber evidence="1">2.7.11.1</ecNumber>
    </recommendedName>
</protein>
<keyword evidence="5" id="KW-0418">Kinase</keyword>
<proteinExistence type="predicted"/>
<evidence type="ECO:0000256" key="9">
    <source>
        <dbReference type="SAM" id="MobiDB-lite"/>
    </source>
</evidence>
<evidence type="ECO:0000256" key="7">
    <source>
        <dbReference type="ARBA" id="ARBA00047899"/>
    </source>
</evidence>